<proteinExistence type="predicted"/>
<sequence length="79" mass="9369">MHSVGFRIDLYQFARESARLTTWLSDWYLMEGDNESERIALCNAFILQHYENLNLVELYEAFATWLDEIHPLKNAFIAI</sequence>
<organism evidence="1">
    <name type="scientific">bioreactor metagenome</name>
    <dbReference type="NCBI Taxonomy" id="1076179"/>
    <lineage>
        <taxon>unclassified sequences</taxon>
        <taxon>metagenomes</taxon>
        <taxon>ecological metagenomes</taxon>
    </lineage>
</organism>
<evidence type="ECO:0000313" key="1">
    <source>
        <dbReference type="EMBL" id="MPN61866.1"/>
    </source>
</evidence>
<protein>
    <submittedName>
        <fullName evidence="1">Uncharacterized protein</fullName>
    </submittedName>
</protein>
<gene>
    <name evidence="1" type="ORF">SDC9_209611</name>
</gene>
<dbReference type="AlphaFoldDB" id="A0A645JEG0"/>
<name>A0A645JEG0_9ZZZZ</name>
<comment type="caution">
    <text evidence="1">The sequence shown here is derived from an EMBL/GenBank/DDBJ whole genome shotgun (WGS) entry which is preliminary data.</text>
</comment>
<reference evidence="1" key="1">
    <citation type="submission" date="2019-08" db="EMBL/GenBank/DDBJ databases">
        <authorList>
            <person name="Kucharzyk K."/>
            <person name="Murdoch R.W."/>
            <person name="Higgins S."/>
            <person name="Loffler F."/>
        </authorList>
    </citation>
    <scope>NUCLEOTIDE SEQUENCE</scope>
</reference>
<dbReference type="EMBL" id="VSSQ01139095">
    <property type="protein sequence ID" value="MPN61866.1"/>
    <property type="molecule type" value="Genomic_DNA"/>
</dbReference>
<accession>A0A645JEG0</accession>